<dbReference type="GO" id="GO:0005886">
    <property type="term" value="C:plasma membrane"/>
    <property type="evidence" value="ECO:0007669"/>
    <property type="project" value="TreeGrafter"/>
</dbReference>
<sequence>MNKKTKPVSRLTLVFILAVVLSGSILTWFSINNISNLKKITEKQVLEEQQELTSKFINGLQEQIDKVIRGFKGEISPFELLKDSLLTGSREFEFVTQAFILDEKGDFLYPYFIGVPEKLKTPKFSASFKSSFTEGEKAEFSKSDFKKAKRNYLSCLRYSSASNDSVKAINALGRISVKLKEYENAIRYYNQIISSYYREVGESGFPYVYYAVPQLIKTSNPNNCDDILIPVDFCVDKMASGEIPLNHNTEDFLQLMSNWLQKYTFNAETKILDFQKNLENIKQQLQFLNEYETDISGFIREGRENLSNVNNDFEVINSFAGNHQKLLLVNTNLNRKVGFLINGTQLFESILNTNLQANLEFDYNLEIQNGYNSNTGTQNLIYSSQLSPYFPGQMIQVKLNDENLIKDLIKRRSWIYGIAAALLMLAMLLGVVLILRDISREKRLAGLRSDFISNVTHELKTPLTSIYMYTESLSLGRIKSSNVQKEYFSIILNESERLKRMINNILEFSKMEKGKSNYQFVKSNLSECIRATVSELDYWLENENFDVSTELDNSIVAEIDKEKMKQALSNLISNAIKYSTDSKKISVRLYKNTKVNVIEIEDEGIGIAEDKLSQIFEKFYRVDQKENISGTGLGLTVVKEIIEAHNGKICVSSKLGKGTKFSINLNQ</sequence>
<dbReference type="SMART" id="SM00388">
    <property type="entry name" value="HisKA"/>
    <property type="match status" value="1"/>
</dbReference>
<dbReference type="EC" id="2.7.13.3" evidence="2"/>
<dbReference type="Gene3D" id="3.30.565.10">
    <property type="entry name" value="Histidine kinase-like ATPase, C-terminal domain"/>
    <property type="match status" value="1"/>
</dbReference>
<evidence type="ECO:0000313" key="11">
    <source>
        <dbReference type="Proteomes" id="UP000474630"/>
    </source>
</evidence>
<dbReference type="SUPFAM" id="SSF47384">
    <property type="entry name" value="Homodimeric domain of signal transducing histidine kinase"/>
    <property type="match status" value="1"/>
</dbReference>
<evidence type="ECO:0000256" key="3">
    <source>
        <dbReference type="ARBA" id="ARBA00022553"/>
    </source>
</evidence>
<dbReference type="InterPro" id="IPR004358">
    <property type="entry name" value="Sig_transdc_His_kin-like_C"/>
</dbReference>
<dbReference type="GO" id="GO:0000155">
    <property type="term" value="F:phosphorelay sensor kinase activity"/>
    <property type="evidence" value="ECO:0007669"/>
    <property type="project" value="InterPro"/>
</dbReference>
<dbReference type="CDD" id="cd00082">
    <property type="entry name" value="HisKA"/>
    <property type="match status" value="1"/>
</dbReference>
<dbReference type="AlphaFoldDB" id="A0A6C0RFR2"/>
<accession>A0A6C0RFR2</accession>
<dbReference type="FunFam" id="3.30.565.10:FF:000006">
    <property type="entry name" value="Sensor histidine kinase WalK"/>
    <property type="match status" value="1"/>
</dbReference>
<dbReference type="Gene3D" id="1.25.40.10">
    <property type="entry name" value="Tetratricopeptide repeat domain"/>
    <property type="match status" value="1"/>
</dbReference>
<reference evidence="10 11" key="1">
    <citation type="submission" date="2020-02" db="EMBL/GenBank/DDBJ databases">
        <title>Genome sequencing for Draconibacterium sp. strain M1.</title>
        <authorList>
            <person name="Park S.-J."/>
        </authorList>
    </citation>
    <scope>NUCLEOTIDE SEQUENCE [LARGE SCALE GENOMIC DNA]</scope>
    <source>
        <strain evidence="10 11">M1</strain>
    </source>
</reference>
<dbReference type="Proteomes" id="UP000474630">
    <property type="component" value="Chromosome"/>
</dbReference>
<comment type="catalytic activity">
    <reaction evidence="1">
        <text>ATP + protein L-histidine = ADP + protein N-phospho-L-histidine.</text>
        <dbReference type="EC" id="2.7.13.3"/>
    </reaction>
</comment>
<evidence type="ECO:0000256" key="8">
    <source>
        <dbReference type="SAM" id="Phobius"/>
    </source>
</evidence>
<dbReference type="GO" id="GO:0004721">
    <property type="term" value="F:phosphoprotein phosphatase activity"/>
    <property type="evidence" value="ECO:0007669"/>
    <property type="project" value="TreeGrafter"/>
</dbReference>
<gene>
    <name evidence="10" type="ORF">G0Q07_17295</name>
</gene>
<dbReference type="InterPro" id="IPR005467">
    <property type="entry name" value="His_kinase_dom"/>
</dbReference>
<dbReference type="InterPro" id="IPR011990">
    <property type="entry name" value="TPR-like_helical_dom_sf"/>
</dbReference>
<keyword evidence="6" id="KW-0902">Two-component regulatory system</keyword>
<dbReference type="KEGG" id="drc:G0Q07_17295"/>
<name>A0A6C0RFR2_9BACT</name>
<keyword evidence="3" id="KW-0597">Phosphoprotein</keyword>
<evidence type="ECO:0000256" key="5">
    <source>
        <dbReference type="ARBA" id="ARBA00022777"/>
    </source>
</evidence>
<dbReference type="Gene3D" id="1.10.287.130">
    <property type="match status" value="1"/>
</dbReference>
<evidence type="ECO:0000259" key="9">
    <source>
        <dbReference type="PROSITE" id="PS50109"/>
    </source>
</evidence>
<evidence type="ECO:0000256" key="7">
    <source>
        <dbReference type="ARBA" id="ARBA00023136"/>
    </source>
</evidence>
<evidence type="ECO:0000313" key="10">
    <source>
        <dbReference type="EMBL" id="QIA09354.1"/>
    </source>
</evidence>
<feature type="domain" description="Histidine kinase" evidence="9">
    <location>
        <begin position="454"/>
        <end position="667"/>
    </location>
</feature>
<proteinExistence type="predicted"/>
<dbReference type="FunFam" id="1.10.287.130:FF:000001">
    <property type="entry name" value="Two-component sensor histidine kinase"/>
    <property type="match status" value="1"/>
</dbReference>
<feature type="transmembrane region" description="Helical" evidence="8">
    <location>
        <begin position="414"/>
        <end position="435"/>
    </location>
</feature>
<evidence type="ECO:0000256" key="1">
    <source>
        <dbReference type="ARBA" id="ARBA00000085"/>
    </source>
</evidence>
<dbReference type="SUPFAM" id="SSF55874">
    <property type="entry name" value="ATPase domain of HSP90 chaperone/DNA topoisomerase II/histidine kinase"/>
    <property type="match status" value="1"/>
</dbReference>
<evidence type="ECO:0000256" key="4">
    <source>
        <dbReference type="ARBA" id="ARBA00022679"/>
    </source>
</evidence>
<dbReference type="SMART" id="SM00387">
    <property type="entry name" value="HATPase_c"/>
    <property type="match status" value="1"/>
</dbReference>
<dbReference type="RefSeq" id="WP_163348326.1">
    <property type="nucleotide sequence ID" value="NZ_CP048409.1"/>
</dbReference>
<dbReference type="Pfam" id="PF00512">
    <property type="entry name" value="HisKA"/>
    <property type="match status" value="1"/>
</dbReference>
<dbReference type="InterPro" id="IPR036097">
    <property type="entry name" value="HisK_dim/P_sf"/>
</dbReference>
<dbReference type="EMBL" id="CP048409">
    <property type="protein sequence ID" value="QIA09354.1"/>
    <property type="molecule type" value="Genomic_DNA"/>
</dbReference>
<evidence type="ECO:0000256" key="2">
    <source>
        <dbReference type="ARBA" id="ARBA00012438"/>
    </source>
</evidence>
<dbReference type="CDD" id="cd00075">
    <property type="entry name" value="HATPase"/>
    <property type="match status" value="1"/>
</dbReference>
<keyword evidence="8" id="KW-0812">Transmembrane</keyword>
<dbReference type="Pfam" id="PF02518">
    <property type="entry name" value="HATPase_c"/>
    <property type="match status" value="1"/>
</dbReference>
<organism evidence="10 11">
    <name type="scientific">Draconibacterium halophilum</name>
    <dbReference type="NCBI Taxonomy" id="2706887"/>
    <lineage>
        <taxon>Bacteria</taxon>
        <taxon>Pseudomonadati</taxon>
        <taxon>Bacteroidota</taxon>
        <taxon>Bacteroidia</taxon>
        <taxon>Marinilabiliales</taxon>
        <taxon>Prolixibacteraceae</taxon>
        <taxon>Draconibacterium</taxon>
    </lineage>
</organism>
<dbReference type="PRINTS" id="PR00344">
    <property type="entry name" value="BCTRLSENSOR"/>
</dbReference>
<evidence type="ECO:0000256" key="6">
    <source>
        <dbReference type="ARBA" id="ARBA00023012"/>
    </source>
</evidence>
<keyword evidence="7 8" id="KW-0472">Membrane</keyword>
<feature type="transmembrane region" description="Helical" evidence="8">
    <location>
        <begin position="12"/>
        <end position="31"/>
    </location>
</feature>
<keyword evidence="5 10" id="KW-0418">Kinase</keyword>
<dbReference type="InterPro" id="IPR003661">
    <property type="entry name" value="HisK_dim/P_dom"/>
</dbReference>
<keyword evidence="4" id="KW-0808">Transferase</keyword>
<dbReference type="InterPro" id="IPR003594">
    <property type="entry name" value="HATPase_dom"/>
</dbReference>
<keyword evidence="11" id="KW-1185">Reference proteome</keyword>
<dbReference type="GO" id="GO:0016036">
    <property type="term" value="P:cellular response to phosphate starvation"/>
    <property type="evidence" value="ECO:0007669"/>
    <property type="project" value="TreeGrafter"/>
</dbReference>
<dbReference type="InterPro" id="IPR050351">
    <property type="entry name" value="BphY/WalK/GraS-like"/>
</dbReference>
<dbReference type="SUPFAM" id="SSF48452">
    <property type="entry name" value="TPR-like"/>
    <property type="match status" value="1"/>
</dbReference>
<dbReference type="PANTHER" id="PTHR45453">
    <property type="entry name" value="PHOSPHATE REGULON SENSOR PROTEIN PHOR"/>
    <property type="match status" value="1"/>
</dbReference>
<keyword evidence="8" id="KW-1133">Transmembrane helix</keyword>
<dbReference type="PANTHER" id="PTHR45453:SF1">
    <property type="entry name" value="PHOSPHATE REGULON SENSOR PROTEIN PHOR"/>
    <property type="match status" value="1"/>
</dbReference>
<dbReference type="InterPro" id="IPR036890">
    <property type="entry name" value="HATPase_C_sf"/>
</dbReference>
<protein>
    <recommendedName>
        <fullName evidence="2">histidine kinase</fullName>
        <ecNumber evidence="2">2.7.13.3</ecNumber>
    </recommendedName>
</protein>
<dbReference type="PROSITE" id="PS50109">
    <property type="entry name" value="HIS_KIN"/>
    <property type="match status" value="1"/>
</dbReference>